<evidence type="ECO:0000259" key="1">
    <source>
        <dbReference type="Pfam" id="PF00934"/>
    </source>
</evidence>
<proteinExistence type="predicted"/>
<organism evidence="2">
    <name type="scientific">Mycobacterium riyadhense</name>
    <dbReference type="NCBI Taxonomy" id="486698"/>
    <lineage>
        <taxon>Bacteria</taxon>
        <taxon>Bacillati</taxon>
        <taxon>Actinomycetota</taxon>
        <taxon>Actinomycetes</taxon>
        <taxon>Mycobacteriales</taxon>
        <taxon>Mycobacteriaceae</taxon>
        <taxon>Mycobacterium</taxon>
    </lineage>
</organism>
<gene>
    <name evidence="2" type="ORF">BIN_B_03060</name>
</gene>
<feature type="domain" description="PE" evidence="1">
    <location>
        <begin position="19"/>
        <end position="107"/>
    </location>
</feature>
<accession>A0A653EQA0</accession>
<dbReference type="EMBL" id="LR589094">
    <property type="protein sequence ID" value="VTO99588.1"/>
    <property type="molecule type" value="Genomic_DNA"/>
</dbReference>
<protein>
    <recommendedName>
        <fullName evidence="1">PE domain-containing protein</fullName>
    </recommendedName>
</protein>
<evidence type="ECO:0000313" key="2">
    <source>
        <dbReference type="EMBL" id="VTO99588.1"/>
    </source>
</evidence>
<name>A0A653EQA0_9MYCO</name>
<dbReference type="AlphaFoldDB" id="A0A653EQA0"/>
<dbReference type="InterPro" id="IPR000084">
    <property type="entry name" value="PE-PGRS_N"/>
</dbReference>
<dbReference type="Gene3D" id="1.10.287.850">
    <property type="entry name" value="HP0062-like domain"/>
    <property type="match status" value="1"/>
</dbReference>
<dbReference type="Pfam" id="PF00934">
    <property type="entry name" value="PE"/>
    <property type="match status" value="1"/>
</dbReference>
<sequence>MARCGGLGLQRGLLVITHVIPEALLAGVVDVVSNAATTASVVAGTAPGTIAPPVAGTDEASALASLNTSVHAAEFLTTAAHGTFTLGHYAGALGNSGVAYEVVDDANAAMLI</sequence>
<reference evidence="2" key="1">
    <citation type="submission" date="2019-05" db="EMBL/GenBank/DDBJ databases">
        <authorList>
            <person name="Naeem R."/>
            <person name="Antony C."/>
            <person name="Guan Q."/>
        </authorList>
    </citation>
    <scope>NUCLEOTIDE SEQUENCE</scope>
    <source>
        <strain evidence="2">2</strain>
    </source>
</reference>
<dbReference type="OrthoDB" id="9841038at2"/>